<evidence type="ECO:0000256" key="1">
    <source>
        <dbReference type="ARBA" id="ARBA00022630"/>
    </source>
</evidence>
<evidence type="ECO:0000256" key="2">
    <source>
        <dbReference type="ARBA" id="ARBA00022827"/>
    </source>
</evidence>
<dbReference type="AlphaFoldDB" id="A0A8H5D1D0"/>
<dbReference type="InterPro" id="IPR051104">
    <property type="entry name" value="FAD_monoxygenase"/>
</dbReference>
<dbReference type="InterPro" id="IPR036188">
    <property type="entry name" value="FAD/NAD-bd_sf"/>
</dbReference>
<protein>
    <recommendedName>
        <fullName evidence="4">FAD-binding domain-containing protein</fullName>
    </recommendedName>
</protein>
<dbReference type="OrthoDB" id="417877at2759"/>
<dbReference type="GO" id="GO:0044550">
    <property type="term" value="P:secondary metabolite biosynthetic process"/>
    <property type="evidence" value="ECO:0007669"/>
    <property type="project" value="TreeGrafter"/>
</dbReference>
<evidence type="ECO:0000259" key="4">
    <source>
        <dbReference type="Pfam" id="PF01494"/>
    </source>
</evidence>
<dbReference type="GO" id="GO:0016491">
    <property type="term" value="F:oxidoreductase activity"/>
    <property type="evidence" value="ECO:0007669"/>
    <property type="project" value="UniProtKB-KW"/>
</dbReference>
<dbReference type="PANTHER" id="PTHR46720">
    <property type="entry name" value="HYDROXYLASE, PUTATIVE (AFU_ORTHOLOGUE AFUA_3G01460)-RELATED"/>
    <property type="match status" value="1"/>
</dbReference>
<reference evidence="5 6" key="1">
    <citation type="journal article" date="2020" name="ISME J.">
        <title>Uncovering the hidden diversity of litter-decomposition mechanisms in mushroom-forming fungi.</title>
        <authorList>
            <person name="Floudas D."/>
            <person name="Bentzer J."/>
            <person name="Ahren D."/>
            <person name="Johansson T."/>
            <person name="Persson P."/>
            <person name="Tunlid A."/>
        </authorList>
    </citation>
    <scope>NUCLEOTIDE SEQUENCE [LARGE SCALE GENOMIC DNA]</scope>
    <source>
        <strain evidence="5 6">CBS 291.85</strain>
    </source>
</reference>
<dbReference type="GO" id="GO:0071949">
    <property type="term" value="F:FAD binding"/>
    <property type="evidence" value="ECO:0007669"/>
    <property type="project" value="InterPro"/>
</dbReference>
<keyword evidence="2" id="KW-0274">FAD</keyword>
<name>A0A8H5D1D0_9AGAR</name>
<evidence type="ECO:0000313" key="5">
    <source>
        <dbReference type="EMBL" id="KAF5350911.1"/>
    </source>
</evidence>
<comment type="caution">
    <text evidence="5">The sequence shown here is derived from an EMBL/GenBank/DDBJ whole genome shotgun (WGS) entry which is preliminary data.</text>
</comment>
<keyword evidence="1" id="KW-0285">Flavoprotein</keyword>
<accession>A0A8H5D1D0</accession>
<dbReference type="PANTHER" id="PTHR46720:SF3">
    <property type="entry name" value="FAD-BINDING DOMAIN-CONTAINING PROTEIN-RELATED"/>
    <property type="match status" value="1"/>
</dbReference>
<evidence type="ECO:0000313" key="6">
    <source>
        <dbReference type="Proteomes" id="UP000559256"/>
    </source>
</evidence>
<dbReference type="Gene3D" id="3.50.50.60">
    <property type="entry name" value="FAD/NAD(P)-binding domain"/>
    <property type="match status" value="1"/>
</dbReference>
<sequence>MNADCTDSDGSRKLRLAIIGAGIGGLTLATSIAAQWSASEGIDIEQILSIDLYESAAQIADIGAGITVWPRTWKVFQAIGLEQDLKAVLSEREKRDAFSEEEKLAFAFRKADQQDGLTFHRIFMLGGSTSFHRQDVQKILVAHLPPFCNIHLSHRLTQFSETPNEVNLTFQNGATASYDMVIGADGIHSVARKCLASQPNNGIFYTGSLAYRGLIPKEKLEQVSPGHRTIEEPTIYCGKSKHLVVYPISQGTAINVVAYSSHLEDEGKPLNGPEVRKSTTEEILEEYKEWEPEVTDMLKCIEKPICWAIQDLRPLDTYISPQRRVGLLGDAAHAISGQDGYILGGIIACLPLFLNSNSPTLTKKDIVQLVPRMLQVYDTIRLPVCNSIKSRAKEQGIDYEFNGEGFISPSKSGQGINVNERFILGFTFAAEL</sequence>
<proteinExistence type="predicted"/>
<dbReference type="Proteomes" id="UP000559256">
    <property type="component" value="Unassembled WGS sequence"/>
</dbReference>
<dbReference type="EMBL" id="JAACJM010000072">
    <property type="protein sequence ID" value="KAF5350911.1"/>
    <property type="molecule type" value="Genomic_DNA"/>
</dbReference>
<feature type="domain" description="FAD-binding" evidence="4">
    <location>
        <begin position="16"/>
        <end position="336"/>
    </location>
</feature>
<organism evidence="5 6">
    <name type="scientific">Tetrapyrgos nigripes</name>
    <dbReference type="NCBI Taxonomy" id="182062"/>
    <lineage>
        <taxon>Eukaryota</taxon>
        <taxon>Fungi</taxon>
        <taxon>Dikarya</taxon>
        <taxon>Basidiomycota</taxon>
        <taxon>Agaricomycotina</taxon>
        <taxon>Agaricomycetes</taxon>
        <taxon>Agaricomycetidae</taxon>
        <taxon>Agaricales</taxon>
        <taxon>Marasmiineae</taxon>
        <taxon>Marasmiaceae</taxon>
        <taxon>Tetrapyrgos</taxon>
    </lineage>
</organism>
<evidence type="ECO:0000256" key="3">
    <source>
        <dbReference type="ARBA" id="ARBA00023002"/>
    </source>
</evidence>
<dbReference type="SUPFAM" id="SSF51905">
    <property type="entry name" value="FAD/NAD(P)-binding domain"/>
    <property type="match status" value="1"/>
</dbReference>
<dbReference type="SUPFAM" id="SSF54373">
    <property type="entry name" value="FAD-linked reductases, C-terminal domain"/>
    <property type="match status" value="1"/>
</dbReference>
<dbReference type="PRINTS" id="PR00420">
    <property type="entry name" value="RNGMNOXGNASE"/>
</dbReference>
<keyword evidence="6" id="KW-1185">Reference proteome</keyword>
<keyword evidence="3" id="KW-0560">Oxidoreductase</keyword>
<gene>
    <name evidence="5" type="ORF">D9758_010491</name>
</gene>
<dbReference type="Pfam" id="PF01494">
    <property type="entry name" value="FAD_binding_3"/>
    <property type="match status" value="1"/>
</dbReference>
<dbReference type="InterPro" id="IPR002938">
    <property type="entry name" value="FAD-bd"/>
</dbReference>